<proteinExistence type="predicted"/>
<sequence length="133" mass="15390">MSAQRALLLFSLAAWPPCHRLSTAAFPWPWELRPHHPHCHLHQSLHHPHRLRRHSPPGPLSLGELASAWTCSLRLPIGALHRHFLLHCLHHPPHHRGCPLRPTRLHHPSPHRQAQGRLHRNLAQLLEPWLLSV</sequence>
<dbReference type="AlphaFoldDB" id="A0A6B0URV1"/>
<accession>A0A6B0URV1</accession>
<keyword evidence="1" id="KW-0732">Signal</keyword>
<reference evidence="2" key="1">
    <citation type="submission" date="2019-12" db="EMBL/GenBank/DDBJ databases">
        <title>An insight into the sialome of adult female Ixodes ricinus ticks feeding for 6 days.</title>
        <authorList>
            <person name="Perner J."/>
            <person name="Ribeiro J.M.C."/>
        </authorList>
    </citation>
    <scope>NUCLEOTIDE SEQUENCE</scope>
    <source>
        <strain evidence="2">Semi-engorged</strain>
        <tissue evidence="2">Salivary glands</tissue>
    </source>
</reference>
<evidence type="ECO:0000313" key="2">
    <source>
        <dbReference type="EMBL" id="MXU92443.1"/>
    </source>
</evidence>
<feature type="signal peptide" evidence="1">
    <location>
        <begin position="1"/>
        <end position="20"/>
    </location>
</feature>
<feature type="chain" id="PRO_5025462322" evidence="1">
    <location>
        <begin position="21"/>
        <end position="133"/>
    </location>
</feature>
<evidence type="ECO:0000256" key="1">
    <source>
        <dbReference type="SAM" id="SignalP"/>
    </source>
</evidence>
<dbReference type="EMBL" id="GIFC01010360">
    <property type="protein sequence ID" value="MXU92443.1"/>
    <property type="molecule type" value="Transcribed_RNA"/>
</dbReference>
<protein>
    <submittedName>
        <fullName evidence="2">Putative secreted protein</fullName>
    </submittedName>
</protein>
<organism evidence="2">
    <name type="scientific">Ixodes ricinus</name>
    <name type="common">Common tick</name>
    <name type="synonym">Acarus ricinus</name>
    <dbReference type="NCBI Taxonomy" id="34613"/>
    <lineage>
        <taxon>Eukaryota</taxon>
        <taxon>Metazoa</taxon>
        <taxon>Ecdysozoa</taxon>
        <taxon>Arthropoda</taxon>
        <taxon>Chelicerata</taxon>
        <taxon>Arachnida</taxon>
        <taxon>Acari</taxon>
        <taxon>Parasitiformes</taxon>
        <taxon>Ixodida</taxon>
        <taxon>Ixodoidea</taxon>
        <taxon>Ixodidae</taxon>
        <taxon>Ixodinae</taxon>
        <taxon>Ixodes</taxon>
    </lineage>
</organism>
<name>A0A6B0URV1_IXORI</name>